<reference evidence="1" key="1">
    <citation type="submission" date="2010-12" db="EMBL/GenBank/DDBJ databases">
        <title>Complete sequence of Bacillus cellulosilyticus DSM 2522.</title>
        <authorList>
            <consortium name="US DOE Joint Genome Institute"/>
            <person name="Lucas S."/>
            <person name="Copeland A."/>
            <person name="Lapidus A."/>
            <person name="Cheng J.-F."/>
            <person name="Bruce D."/>
            <person name="Goodwin L."/>
            <person name="Pitluck S."/>
            <person name="Chertkov O."/>
            <person name="Detter J.C."/>
            <person name="Han C."/>
            <person name="Tapia R."/>
            <person name="Land M."/>
            <person name="Hauser L."/>
            <person name="Jeffries C."/>
            <person name="Kyrpides N."/>
            <person name="Ivanova N."/>
            <person name="Mikhailova N."/>
            <person name="Brumm P."/>
            <person name="Mead D."/>
            <person name="Woyke T."/>
        </authorList>
    </citation>
    <scope>NUCLEOTIDE SEQUENCE [LARGE SCALE GENOMIC DNA]</scope>
    <source>
        <strain evidence="1">DSM 2522</strain>
    </source>
</reference>
<protein>
    <recommendedName>
        <fullName evidence="3">Tetratricopeptide repeat protein</fullName>
    </recommendedName>
</protein>
<gene>
    <name evidence="1" type="ordered locus">Bcell_2924</name>
</gene>
<dbReference type="Proteomes" id="UP000001401">
    <property type="component" value="Chromosome"/>
</dbReference>
<organism evidence="1 2">
    <name type="scientific">Evansella cellulosilytica (strain ATCC 21833 / DSM 2522 / FERM P-1141 / JCM 9156 / N-4)</name>
    <name type="common">Bacillus cellulosilyticus</name>
    <dbReference type="NCBI Taxonomy" id="649639"/>
    <lineage>
        <taxon>Bacteria</taxon>
        <taxon>Bacillati</taxon>
        <taxon>Bacillota</taxon>
        <taxon>Bacilli</taxon>
        <taxon>Bacillales</taxon>
        <taxon>Bacillaceae</taxon>
        <taxon>Evansella</taxon>
    </lineage>
</organism>
<dbReference type="KEGG" id="bco:Bcell_2924"/>
<evidence type="ECO:0000313" key="2">
    <source>
        <dbReference type="Proteomes" id="UP000001401"/>
    </source>
</evidence>
<dbReference type="AlphaFoldDB" id="E6TXW2"/>
<dbReference type="HOGENOM" id="CLU_173814_0_0_9"/>
<dbReference type="OrthoDB" id="2874272at2"/>
<dbReference type="STRING" id="649639.Bcell_2924"/>
<dbReference type="EMBL" id="CP002394">
    <property type="protein sequence ID" value="ADU31175.1"/>
    <property type="molecule type" value="Genomic_DNA"/>
</dbReference>
<name>E6TXW2_EVAC2</name>
<evidence type="ECO:0000313" key="1">
    <source>
        <dbReference type="EMBL" id="ADU31175.1"/>
    </source>
</evidence>
<sequence>MPQNKAIKKMADRVVEGYEAIHQKNYGRAKQLLEPLRELLHQEDRPNITFLSYLAIAQIGTKDIENFLETFEELEKYDAKNVKEEKLKTRVAELFQELMESLGDTRIGE</sequence>
<dbReference type="RefSeq" id="WP_013489506.1">
    <property type="nucleotide sequence ID" value="NC_014829.1"/>
</dbReference>
<dbReference type="eggNOG" id="ENOG5030D7R">
    <property type="taxonomic scope" value="Bacteria"/>
</dbReference>
<proteinExistence type="predicted"/>
<evidence type="ECO:0008006" key="3">
    <source>
        <dbReference type="Google" id="ProtNLM"/>
    </source>
</evidence>
<accession>E6TXW2</accession>
<keyword evidence="2" id="KW-1185">Reference proteome</keyword>